<evidence type="ECO:0000256" key="1">
    <source>
        <dbReference type="SAM" id="MobiDB-lite"/>
    </source>
</evidence>
<reference evidence="2" key="1">
    <citation type="submission" date="2021-07" db="EMBL/GenBank/DDBJ databases">
        <authorList>
            <person name="Catto M.A."/>
            <person name="Jacobson A."/>
            <person name="Kennedy G."/>
            <person name="Labadie P."/>
            <person name="Hunt B.G."/>
            <person name="Srinivasan R."/>
        </authorList>
    </citation>
    <scope>NUCLEOTIDE SEQUENCE</scope>
    <source>
        <strain evidence="2">PL_HMW_Pooled</strain>
        <tissue evidence="2">Head</tissue>
    </source>
</reference>
<name>A0AAE1GX59_9NEOP</name>
<reference evidence="2" key="2">
    <citation type="journal article" date="2023" name="BMC Genomics">
        <title>Pest status, molecular evolution, and epigenetic factors derived from the genome assembly of Frankliniella fusca, a thysanopteran phytovirus vector.</title>
        <authorList>
            <person name="Catto M.A."/>
            <person name="Labadie P.E."/>
            <person name="Jacobson A.L."/>
            <person name="Kennedy G.G."/>
            <person name="Srinivasan R."/>
            <person name="Hunt B.G."/>
        </authorList>
    </citation>
    <scope>NUCLEOTIDE SEQUENCE</scope>
    <source>
        <strain evidence="2">PL_HMW_Pooled</strain>
    </source>
</reference>
<comment type="caution">
    <text evidence="2">The sequence shown here is derived from an EMBL/GenBank/DDBJ whole genome shotgun (WGS) entry which is preliminary data.</text>
</comment>
<dbReference type="EMBL" id="JAHWGI010000182">
    <property type="protein sequence ID" value="KAK3910649.1"/>
    <property type="molecule type" value="Genomic_DNA"/>
</dbReference>
<feature type="compositionally biased region" description="Low complexity" evidence="1">
    <location>
        <begin position="29"/>
        <end position="39"/>
    </location>
</feature>
<dbReference type="AlphaFoldDB" id="A0AAE1GX59"/>
<sequence length="68" mass="7233">MSLVAAEVPRASPGDCDASALVLTRRARSGPAPRSAPRSTCKPLGEEQAAADLLRTRPEPGEEHRRRG</sequence>
<gene>
    <name evidence="2" type="ORF">KUF71_020463</name>
</gene>
<keyword evidence="3" id="KW-1185">Reference proteome</keyword>
<proteinExistence type="predicted"/>
<organism evidence="2 3">
    <name type="scientific">Frankliniella fusca</name>
    <dbReference type="NCBI Taxonomy" id="407009"/>
    <lineage>
        <taxon>Eukaryota</taxon>
        <taxon>Metazoa</taxon>
        <taxon>Ecdysozoa</taxon>
        <taxon>Arthropoda</taxon>
        <taxon>Hexapoda</taxon>
        <taxon>Insecta</taxon>
        <taxon>Pterygota</taxon>
        <taxon>Neoptera</taxon>
        <taxon>Paraneoptera</taxon>
        <taxon>Thysanoptera</taxon>
        <taxon>Terebrantia</taxon>
        <taxon>Thripoidea</taxon>
        <taxon>Thripidae</taxon>
        <taxon>Frankliniella</taxon>
    </lineage>
</organism>
<accession>A0AAE1GX59</accession>
<feature type="region of interest" description="Disordered" evidence="1">
    <location>
        <begin position="26"/>
        <end position="68"/>
    </location>
</feature>
<evidence type="ECO:0000313" key="3">
    <source>
        <dbReference type="Proteomes" id="UP001219518"/>
    </source>
</evidence>
<feature type="compositionally biased region" description="Basic and acidic residues" evidence="1">
    <location>
        <begin position="54"/>
        <end position="68"/>
    </location>
</feature>
<protein>
    <submittedName>
        <fullName evidence="2">Protein FAM220A</fullName>
    </submittedName>
</protein>
<evidence type="ECO:0000313" key="2">
    <source>
        <dbReference type="EMBL" id="KAK3910649.1"/>
    </source>
</evidence>
<dbReference type="Proteomes" id="UP001219518">
    <property type="component" value="Unassembled WGS sequence"/>
</dbReference>